<comment type="caution">
    <text evidence="2">The sequence shown here is derived from an EMBL/GenBank/DDBJ whole genome shotgun (WGS) entry which is preliminary data.</text>
</comment>
<evidence type="ECO:0000313" key="3">
    <source>
        <dbReference type="Proteomes" id="UP000479710"/>
    </source>
</evidence>
<dbReference type="AlphaFoldDB" id="A0A6G1EU73"/>
<evidence type="ECO:0000313" key="2">
    <source>
        <dbReference type="EMBL" id="KAF0928145.1"/>
    </source>
</evidence>
<evidence type="ECO:0000256" key="1">
    <source>
        <dbReference type="SAM" id="Phobius"/>
    </source>
</evidence>
<feature type="non-terminal residue" evidence="2">
    <location>
        <position position="173"/>
    </location>
</feature>
<organism evidence="2 3">
    <name type="scientific">Oryza meyeriana var. granulata</name>
    <dbReference type="NCBI Taxonomy" id="110450"/>
    <lineage>
        <taxon>Eukaryota</taxon>
        <taxon>Viridiplantae</taxon>
        <taxon>Streptophyta</taxon>
        <taxon>Embryophyta</taxon>
        <taxon>Tracheophyta</taxon>
        <taxon>Spermatophyta</taxon>
        <taxon>Magnoliopsida</taxon>
        <taxon>Liliopsida</taxon>
        <taxon>Poales</taxon>
        <taxon>Poaceae</taxon>
        <taxon>BOP clade</taxon>
        <taxon>Oryzoideae</taxon>
        <taxon>Oryzeae</taxon>
        <taxon>Oryzinae</taxon>
        <taxon>Oryza</taxon>
        <taxon>Oryza meyeriana</taxon>
    </lineage>
</organism>
<keyword evidence="3" id="KW-1185">Reference proteome</keyword>
<proteinExistence type="predicted"/>
<gene>
    <name evidence="2" type="ORF">E2562_038052</name>
</gene>
<sequence length="173" mass="19609">MRGAAPRVRCRVHPGCGACRKAGASGAAQRRLLQGPRGQSSCCYAGQAGCSLQSARCLMQQLLFYPVRPWNKKEKEKCLVAYILIIIIMTMGLMSMKSLLRGADSGFCCHTLAWFSFLEVCVNHFCQRLIPWFNVEYWLWNSSRQMFAIQTCEERVGSDNAYFWGSARNTFLE</sequence>
<keyword evidence="1" id="KW-0812">Transmembrane</keyword>
<reference evidence="2 3" key="1">
    <citation type="submission" date="2019-11" db="EMBL/GenBank/DDBJ databases">
        <title>Whole genome sequence of Oryza granulata.</title>
        <authorList>
            <person name="Li W."/>
        </authorList>
    </citation>
    <scope>NUCLEOTIDE SEQUENCE [LARGE SCALE GENOMIC DNA]</scope>
    <source>
        <strain evidence="3">cv. Menghai</strain>
        <tissue evidence="2">Leaf</tissue>
    </source>
</reference>
<accession>A0A6G1EU73</accession>
<dbReference type="Proteomes" id="UP000479710">
    <property type="component" value="Unassembled WGS sequence"/>
</dbReference>
<name>A0A6G1EU73_9ORYZ</name>
<protein>
    <submittedName>
        <fullName evidence="2">Uncharacterized protein</fullName>
    </submittedName>
</protein>
<keyword evidence="1" id="KW-1133">Transmembrane helix</keyword>
<feature type="transmembrane region" description="Helical" evidence="1">
    <location>
        <begin position="79"/>
        <end position="100"/>
    </location>
</feature>
<dbReference type="EMBL" id="SPHZ02000003">
    <property type="protein sequence ID" value="KAF0928145.1"/>
    <property type="molecule type" value="Genomic_DNA"/>
</dbReference>
<keyword evidence="1" id="KW-0472">Membrane</keyword>